<comment type="caution">
    <text evidence="2">The sequence shown here is derived from an EMBL/GenBank/DDBJ whole genome shotgun (WGS) entry which is preliminary data.</text>
</comment>
<sequence>MTSNSHTLHTSRFDVGRYLAGDEVMANYLTDCFEEGGTALFLKAIGEVARARGMSELANRTGLTRASLYKALAEDGNPAFDTLARVLDTLGFRVCVVANTPAARDKRSDSNRVRVMQTPAAYGVRAEAKAPSIKPKKARKPAAKKR</sequence>
<organism evidence="2 3">
    <name type="scientific">Noviluteimonas gilva</name>
    <dbReference type="NCBI Taxonomy" id="2682097"/>
    <lineage>
        <taxon>Bacteria</taxon>
        <taxon>Pseudomonadati</taxon>
        <taxon>Pseudomonadota</taxon>
        <taxon>Gammaproteobacteria</taxon>
        <taxon>Lysobacterales</taxon>
        <taxon>Lysobacteraceae</taxon>
        <taxon>Noviluteimonas</taxon>
    </lineage>
</organism>
<accession>A0A7C9HNA5</accession>
<evidence type="ECO:0000256" key="1">
    <source>
        <dbReference type="SAM" id="MobiDB-lite"/>
    </source>
</evidence>
<keyword evidence="3" id="KW-1185">Reference proteome</keyword>
<dbReference type="GO" id="GO:0003677">
    <property type="term" value="F:DNA binding"/>
    <property type="evidence" value="ECO:0007669"/>
    <property type="project" value="InterPro"/>
</dbReference>
<reference evidence="2 3" key="1">
    <citation type="submission" date="2019-12" db="EMBL/GenBank/DDBJ databases">
        <authorList>
            <person name="Xu J."/>
        </authorList>
    </citation>
    <scope>NUCLEOTIDE SEQUENCE [LARGE SCALE GENOMIC DNA]</scope>
    <source>
        <strain evidence="2 3">HX-5-24</strain>
    </source>
</reference>
<feature type="region of interest" description="Disordered" evidence="1">
    <location>
        <begin position="126"/>
        <end position="146"/>
    </location>
</feature>
<dbReference type="Pfam" id="PF21716">
    <property type="entry name" value="dnstrm_HI1420"/>
    <property type="match status" value="1"/>
</dbReference>
<dbReference type="PANTHER" id="PTHR40275:SF1">
    <property type="entry name" value="SSL7038 PROTEIN"/>
    <property type="match status" value="1"/>
</dbReference>
<name>A0A7C9HNA5_9GAMM</name>
<dbReference type="CDD" id="cd00093">
    <property type="entry name" value="HTH_XRE"/>
    <property type="match status" value="1"/>
</dbReference>
<dbReference type="AlphaFoldDB" id="A0A7C9HNA5"/>
<protein>
    <submittedName>
        <fullName evidence="2">Putative addiction module antidote protein</fullName>
    </submittedName>
</protein>
<dbReference type="EMBL" id="WOXT01000004">
    <property type="protein sequence ID" value="MUV15030.1"/>
    <property type="molecule type" value="Genomic_DNA"/>
</dbReference>
<dbReference type="InterPro" id="IPR001387">
    <property type="entry name" value="Cro/C1-type_HTH"/>
</dbReference>
<gene>
    <name evidence="2" type="ORF">GN331_12520</name>
</gene>
<proteinExistence type="predicted"/>
<feature type="compositionally biased region" description="Basic residues" evidence="1">
    <location>
        <begin position="134"/>
        <end position="146"/>
    </location>
</feature>
<evidence type="ECO:0000313" key="2">
    <source>
        <dbReference type="EMBL" id="MUV15030.1"/>
    </source>
</evidence>
<dbReference type="SUPFAM" id="SSF47413">
    <property type="entry name" value="lambda repressor-like DNA-binding domains"/>
    <property type="match status" value="1"/>
</dbReference>
<dbReference type="PANTHER" id="PTHR40275">
    <property type="entry name" value="SSL7038 PROTEIN"/>
    <property type="match status" value="1"/>
</dbReference>
<evidence type="ECO:0000313" key="3">
    <source>
        <dbReference type="Proteomes" id="UP000479692"/>
    </source>
</evidence>
<dbReference type="InterPro" id="IPR014057">
    <property type="entry name" value="HI1420"/>
</dbReference>
<dbReference type="NCBIfam" id="TIGR02684">
    <property type="entry name" value="dnstrm_HI1420"/>
    <property type="match status" value="1"/>
</dbReference>
<dbReference type="RefSeq" id="WP_156642596.1">
    <property type="nucleotide sequence ID" value="NZ_WOXT01000004.1"/>
</dbReference>
<dbReference type="Proteomes" id="UP000479692">
    <property type="component" value="Unassembled WGS sequence"/>
</dbReference>
<dbReference type="InterPro" id="IPR010982">
    <property type="entry name" value="Lambda_DNA-bd_dom_sf"/>
</dbReference>